<dbReference type="PANTHER" id="PTHR11351:SF31">
    <property type="entry name" value="DESATURASE 1, ISOFORM A-RELATED"/>
    <property type="match status" value="1"/>
</dbReference>
<keyword evidence="8" id="KW-0408">Iron</keyword>
<evidence type="ECO:0000256" key="11">
    <source>
        <dbReference type="ARBA" id="ARBA00023160"/>
    </source>
</evidence>
<evidence type="ECO:0000256" key="1">
    <source>
        <dbReference type="ARBA" id="ARBA00004141"/>
    </source>
</evidence>
<feature type="transmembrane region" description="Helical" evidence="13">
    <location>
        <begin position="63"/>
        <end position="84"/>
    </location>
</feature>
<keyword evidence="6 13" id="KW-1133">Transmembrane helix</keyword>
<evidence type="ECO:0000313" key="15">
    <source>
        <dbReference type="EMBL" id="CAL7934092.1"/>
    </source>
</evidence>
<comment type="subcellular location">
    <subcellularLocation>
        <location evidence="1">Membrane</location>
        <topology evidence="1">Multi-pass membrane protein</topology>
    </subcellularLocation>
</comment>
<keyword evidence="10 13" id="KW-0472">Membrane</keyword>
<keyword evidence="11 12" id="KW-0275">Fatty acid biosynthesis</keyword>
<gene>
    <name evidence="15" type="ORF">XYLVIOL_LOCUS849</name>
</gene>
<sequence>MAPNQVDVSTTLVTENSQEDINKNLTPNSKSLQPIVWRNVIIFIYLHLSALYGLYLVFTEAKILTIIWCNIVRLAAGVGITAGAHRLWTHRAYKAKWPLRVILMLLNSAAFQNDIYDWTRDHRVHHKFTDTDADPHNAKRGFFYSHMGWLLVRKHPEVKKKGATIDMSDVEQDPIVAWQRRYYSILMPVCAFIIPIWVPCYFWNEKLFVAYHIAVLRYVSVLHSTWLVNSAAHMWGMKPYDKNIGPTDHVVTSIIAIGEGWHNYHHVFPWDYKTGELHGYASNLTTGVIDFCARLGLAYDLKTASPEAIKKRAMKTGDGSIYAPSVTDG</sequence>
<dbReference type="PANTHER" id="PTHR11351">
    <property type="entry name" value="ACYL-COA DESATURASE"/>
    <property type="match status" value="1"/>
</dbReference>
<reference evidence="15 16" key="1">
    <citation type="submission" date="2024-08" db="EMBL/GenBank/DDBJ databases">
        <authorList>
            <person name="Will J Nash"/>
            <person name="Angela Man"/>
            <person name="Seanna McTaggart"/>
            <person name="Kendall Baker"/>
            <person name="Tom Barker"/>
            <person name="Leah Catchpole"/>
            <person name="Alex Durrant"/>
            <person name="Karim Gharbi"/>
            <person name="Naomi Irish"/>
            <person name="Gemy Kaithakottil"/>
            <person name="Debby Ku"/>
            <person name="Aaliyah Providence"/>
            <person name="Felix Shaw"/>
            <person name="David Swarbreck"/>
            <person name="Chris Watkins"/>
            <person name="Ann M. McCartney"/>
            <person name="Giulio Formenti"/>
            <person name="Alice Mouton"/>
            <person name="Noel Vella"/>
            <person name="Bjorn M von Reumont"/>
            <person name="Adriana Vella"/>
            <person name="Wilfried Haerty"/>
        </authorList>
    </citation>
    <scope>NUCLEOTIDE SEQUENCE [LARGE SCALE GENOMIC DNA]</scope>
</reference>
<evidence type="ECO:0000256" key="8">
    <source>
        <dbReference type="ARBA" id="ARBA00023004"/>
    </source>
</evidence>
<comment type="caution">
    <text evidence="15">The sequence shown here is derived from an EMBL/GenBank/DDBJ whole genome shotgun (WGS) entry which is preliminary data.</text>
</comment>
<feature type="transmembrane region" description="Helical" evidence="13">
    <location>
        <begin position="35"/>
        <end position="57"/>
    </location>
</feature>
<keyword evidence="7 12" id="KW-0560">Oxidoreductase</keyword>
<feature type="domain" description="Fatty acid desaturase" evidence="14">
    <location>
        <begin position="72"/>
        <end position="269"/>
    </location>
</feature>
<dbReference type="CDD" id="cd03505">
    <property type="entry name" value="Delta9-FADS-like"/>
    <property type="match status" value="1"/>
</dbReference>
<evidence type="ECO:0000256" key="4">
    <source>
        <dbReference type="ARBA" id="ARBA00022692"/>
    </source>
</evidence>
<name>A0ABP1MZH0_XYLVO</name>
<evidence type="ECO:0000256" key="3">
    <source>
        <dbReference type="ARBA" id="ARBA00022516"/>
    </source>
</evidence>
<keyword evidence="4 12" id="KW-0812">Transmembrane</keyword>
<keyword evidence="16" id="KW-1185">Reference proteome</keyword>
<dbReference type="Pfam" id="PF00487">
    <property type="entry name" value="FA_desaturase"/>
    <property type="match status" value="1"/>
</dbReference>
<evidence type="ECO:0000256" key="10">
    <source>
        <dbReference type="ARBA" id="ARBA00023136"/>
    </source>
</evidence>
<keyword evidence="5" id="KW-0276">Fatty acid metabolism</keyword>
<feature type="transmembrane region" description="Helical" evidence="13">
    <location>
        <begin position="210"/>
        <end position="228"/>
    </location>
</feature>
<comment type="domain">
    <text evidence="12">The histidine box domains are involved in binding the catalytic metal ions.</text>
</comment>
<keyword evidence="9" id="KW-0443">Lipid metabolism</keyword>
<evidence type="ECO:0000256" key="5">
    <source>
        <dbReference type="ARBA" id="ARBA00022832"/>
    </source>
</evidence>
<comment type="cofactor">
    <cofactor evidence="12">
        <name>Fe(2+)</name>
        <dbReference type="ChEBI" id="CHEBI:29033"/>
    </cofactor>
</comment>
<evidence type="ECO:0000256" key="13">
    <source>
        <dbReference type="SAM" id="Phobius"/>
    </source>
</evidence>
<dbReference type="EMBL" id="CAXAJV020001281">
    <property type="protein sequence ID" value="CAL7934092.1"/>
    <property type="molecule type" value="Genomic_DNA"/>
</dbReference>
<proteinExistence type="inferred from homology"/>
<evidence type="ECO:0000256" key="2">
    <source>
        <dbReference type="ARBA" id="ARBA00009295"/>
    </source>
</evidence>
<feature type="transmembrane region" description="Helical" evidence="13">
    <location>
        <begin position="182"/>
        <end position="204"/>
    </location>
</feature>
<organism evidence="15 16">
    <name type="scientific">Xylocopa violacea</name>
    <name type="common">Violet carpenter bee</name>
    <name type="synonym">Apis violacea</name>
    <dbReference type="NCBI Taxonomy" id="135666"/>
    <lineage>
        <taxon>Eukaryota</taxon>
        <taxon>Metazoa</taxon>
        <taxon>Ecdysozoa</taxon>
        <taxon>Arthropoda</taxon>
        <taxon>Hexapoda</taxon>
        <taxon>Insecta</taxon>
        <taxon>Pterygota</taxon>
        <taxon>Neoptera</taxon>
        <taxon>Endopterygota</taxon>
        <taxon>Hymenoptera</taxon>
        <taxon>Apocrita</taxon>
        <taxon>Aculeata</taxon>
        <taxon>Apoidea</taxon>
        <taxon>Anthophila</taxon>
        <taxon>Apidae</taxon>
        <taxon>Xylocopa</taxon>
        <taxon>Xylocopa</taxon>
    </lineage>
</organism>
<comment type="similarity">
    <text evidence="2 12">Belongs to the fatty acid desaturase type 1 family.</text>
</comment>
<dbReference type="PRINTS" id="PR00075">
    <property type="entry name" value="FACDDSATRASE"/>
</dbReference>
<protein>
    <recommendedName>
        <fullName evidence="14">Fatty acid desaturase domain-containing protein</fullName>
    </recommendedName>
</protein>
<evidence type="ECO:0000256" key="9">
    <source>
        <dbReference type="ARBA" id="ARBA00023098"/>
    </source>
</evidence>
<evidence type="ECO:0000256" key="12">
    <source>
        <dbReference type="RuleBase" id="RU000581"/>
    </source>
</evidence>
<keyword evidence="3 12" id="KW-0444">Lipid biosynthesis</keyword>
<dbReference type="Proteomes" id="UP001642520">
    <property type="component" value="Unassembled WGS sequence"/>
</dbReference>
<dbReference type="InterPro" id="IPR005804">
    <property type="entry name" value="FA_desaturase_dom"/>
</dbReference>
<evidence type="ECO:0000256" key="6">
    <source>
        <dbReference type="ARBA" id="ARBA00022989"/>
    </source>
</evidence>
<evidence type="ECO:0000259" key="14">
    <source>
        <dbReference type="Pfam" id="PF00487"/>
    </source>
</evidence>
<accession>A0ABP1MZH0</accession>
<evidence type="ECO:0000256" key="7">
    <source>
        <dbReference type="ARBA" id="ARBA00023002"/>
    </source>
</evidence>
<dbReference type="InterPro" id="IPR015876">
    <property type="entry name" value="Acyl-CoA_DS"/>
</dbReference>
<evidence type="ECO:0000313" key="16">
    <source>
        <dbReference type="Proteomes" id="UP001642520"/>
    </source>
</evidence>